<evidence type="ECO:0000313" key="2">
    <source>
        <dbReference type="EMBL" id="SDX02511.1"/>
    </source>
</evidence>
<evidence type="ECO:0000259" key="1">
    <source>
        <dbReference type="Pfam" id="PF04296"/>
    </source>
</evidence>
<dbReference type="PANTHER" id="PTHR34215">
    <property type="entry name" value="BLL0784 PROTEIN"/>
    <property type="match status" value="1"/>
</dbReference>
<dbReference type="SUPFAM" id="SSF64376">
    <property type="entry name" value="YlxR-like"/>
    <property type="match status" value="1"/>
</dbReference>
<accession>A0A1H2YBU3</accession>
<dbReference type="Gene3D" id="3.30.1230.10">
    <property type="entry name" value="YlxR-like"/>
    <property type="match status" value="1"/>
</dbReference>
<dbReference type="InterPro" id="IPR007393">
    <property type="entry name" value="YlxR_dom"/>
</dbReference>
<dbReference type="EMBL" id="FNNG01000006">
    <property type="protein sequence ID" value="SDX02511.1"/>
    <property type="molecule type" value="Genomic_DNA"/>
</dbReference>
<dbReference type="RefSeq" id="WP_093752519.1">
    <property type="nucleotide sequence ID" value="NZ_BSYN01000006.1"/>
</dbReference>
<sequence length="93" mass="10631">MRKKKIPLRKCVACNENKPKREMIRIVKNKEGVVDVDLTGRMNGRGAYICYNVDCLSKSKKGKKLDRALEITIPEDVYSKIMEVIEEASEADK</sequence>
<protein>
    <recommendedName>
        <fullName evidence="1">YlxR domain-containing protein</fullName>
    </recommendedName>
</protein>
<evidence type="ECO:0000313" key="3">
    <source>
        <dbReference type="Proteomes" id="UP000198828"/>
    </source>
</evidence>
<dbReference type="CDD" id="cd00279">
    <property type="entry name" value="YlxR"/>
    <property type="match status" value="1"/>
</dbReference>
<name>A0A1H2YBU3_9FIRM</name>
<gene>
    <name evidence="2" type="ORF">SAMN05660923_01578</name>
</gene>
<dbReference type="InterPro" id="IPR037465">
    <property type="entry name" value="YlxR"/>
</dbReference>
<dbReference type="OrthoDB" id="9813251at2"/>
<feature type="domain" description="YlxR" evidence="1">
    <location>
        <begin position="9"/>
        <end position="81"/>
    </location>
</feature>
<dbReference type="AlphaFoldDB" id="A0A1H2YBU3"/>
<organism evidence="2 3">
    <name type="scientific">Tepidimicrobium xylanilyticum</name>
    <dbReference type="NCBI Taxonomy" id="1123352"/>
    <lineage>
        <taxon>Bacteria</taxon>
        <taxon>Bacillati</taxon>
        <taxon>Bacillota</taxon>
        <taxon>Tissierellia</taxon>
        <taxon>Tissierellales</taxon>
        <taxon>Tepidimicrobiaceae</taxon>
        <taxon>Tepidimicrobium</taxon>
    </lineage>
</organism>
<dbReference type="Proteomes" id="UP000198828">
    <property type="component" value="Unassembled WGS sequence"/>
</dbReference>
<dbReference type="NCBIfam" id="NF047356">
    <property type="entry name" value="RNA_bind_RnpM"/>
    <property type="match status" value="1"/>
</dbReference>
<keyword evidence="3" id="KW-1185">Reference proteome</keyword>
<reference evidence="2 3" key="1">
    <citation type="submission" date="2016-10" db="EMBL/GenBank/DDBJ databases">
        <authorList>
            <person name="de Groot N.N."/>
        </authorList>
    </citation>
    <scope>NUCLEOTIDE SEQUENCE [LARGE SCALE GENOMIC DNA]</scope>
    <source>
        <strain evidence="2 3">DSM 23310</strain>
    </source>
</reference>
<proteinExistence type="predicted"/>
<dbReference type="PANTHER" id="PTHR34215:SF1">
    <property type="entry name" value="YLXR DOMAIN-CONTAINING PROTEIN"/>
    <property type="match status" value="1"/>
</dbReference>
<dbReference type="InterPro" id="IPR035931">
    <property type="entry name" value="YlxR-like_sf"/>
</dbReference>
<dbReference type="Pfam" id="PF04296">
    <property type="entry name" value="YlxR"/>
    <property type="match status" value="1"/>
</dbReference>